<name>A0A3R7L9B0_9TRYP</name>
<keyword evidence="1" id="KW-0812">Transmembrane</keyword>
<accession>A0A3R7L9B0</accession>
<dbReference type="GeneID" id="40316744"/>
<keyword evidence="3" id="KW-1185">Reference proteome</keyword>
<evidence type="ECO:0000313" key="2">
    <source>
        <dbReference type="EMBL" id="RNF22461.1"/>
    </source>
</evidence>
<keyword evidence="1" id="KW-1133">Transmembrane helix</keyword>
<organism evidence="2 3">
    <name type="scientific">Trypanosoma conorhini</name>
    <dbReference type="NCBI Taxonomy" id="83891"/>
    <lineage>
        <taxon>Eukaryota</taxon>
        <taxon>Discoba</taxon>
        <taxon>Euglenozoa</taxon>
        <taxon>Kinetoplastea</taxon>
        <taxon>Metakinetoplastina</taxon>
        <taxon>Trypanosomatida</taxon>
        <taxon>Trypanosomatidae</taxon>
        <taxon>Trypanosoma</taxon>
    </lineage>
</organism>
<evidence type="ECO:0000256" key="1">
    <source>
        <dbReference type="SAM" id="Phobius"/>
    </source>
</evidence>
<dbReference type="OrthoDB" id="271882at2759"/>
<reference evidence="2 3" key="1">
    <citation type="journal article" date="2018" name="BMC Genomics">
        <title>Genomic comparison of Trypanosoma conorhini and Trypanosoma rangeli to Trypanosoma cruzi strains of high and low virulence.</title>
        <authorList>
            <person name="Bradwell K.R."/>
            <person name="Koparde V.N."/>
            <person name="Matveyev A.V."/>
            <person name="Serrano M.G."/>
            <person name="Alves J.M."/>
            <person name="Parikh H."/>
            <person name="Huang B."/>
            <person name="Lee V."/>
            <person name="Espinosa-Alvarez O."/>
            <person name="Ortiz P.A."/>
            <person name="Costa-Martins A.G."/>
            <person name="Teixeira M.M."/>
            <person name="Buck G.A."/>
        </authorList>
    </citation>
    <scope>NUCLEOTIDE SEQUENCE [LARGE SCALE GENOMIC DNA]</scope>
    <source>
        <strain evidence="2 3">025E</strain>
    </source>
</reference>
<dbReference type="AlphaFoldDB" id="A0A3R7L9B0"/>
<feature type="transmembrane region" description="Helical" evidence="1">
    <location>
        <begin position="50"/>
        <end position="76"/>
    </location>
</feature>
<dbReference type="EMBL" id="MKKU01000137">
    <property type="protein sequence ID" value="RNF22461.1"/>
    <property type="molecule type" value="Genomic_DNA"/>
</dbReference>
<gene>
    <name evidence="2" type="ORF">Tco025E_03133</name>
</gene>
<keyword evidence="1" id="KW-0472">Membrane</keyword>
<dbReference type="Proteomes" id="UP000284403">
    <property type="component" value="Unassembled WGS sequence"/>
</dbReference>
<dbReference type="RefSeq" id="XP_029229846.1">
    <property type="nucleotide sequence ID" value="XM_029370055.1"/>
</dbReference>
<comment type="caution">
    <text evidence="2">The sequence shown here is derived from an EMBL/GenBank/DDBJ whole genome shotgun (WGS) entry which is preliminary data.</text>
</comment>
<evidence type="ECO:0000313" key="3">
    <source>
        <dbReference type="Proteomes" id="UP000284403"/>
    </source>
</evidence>
<proteinExistence type="predicted"/>
<protein>
    <submittedName>
        <fullName evidence="2">Uncharacterized protein</fullName>
    </submittedName>
</protein>
<sequence>MCQVGNKSWIFTDSESCFVGKDLRLYQCTCPISTCDVTPMGNECRFTTPFLVFCGLLFAIWLLAVVAYVHVSGLVLEHRKSLLPDKSHFARGGYYYDKLFGSEKRKKGALAEDTSAELPREG</sequence>